<organism evidence="2 3">
    <name type="scientific">Lucilia cuprina</name>
    <name type="common">Green bottle fly</name>
    <name type="synonym">Australian sheep blowfly</name>
    <dbReference type="NCBI Taxonomy" id="7375"/>
    <lineage>
        <taxon>Eukaryota</taxon>
        <taxon>Metazoa</taxon>
        <taxon>Ecdysozoa</taxon>
        <taxon>Arthropoda</taxon>
        <taxon>Hexapoda</taxon>
        <taxon>Insecta</taxon>
        <taxon>Pterygota</taxon>
        <taxon>Neoptera</taxon>
        <taxon>Endopterygota</taxon>
        <taxon>Diptera</taxon>
        <taxon>Brachycera</taxon>
        <taxon>Muscomorpha</taxon>
        <taxon>Oestroidea</taxon>
        <taxon>Calliphoridae</taxon>
        <taxon>Luciliinae</taxon>
        <taxon>Lucilia</taxon>
    </lineage>
</organism>
<comment type="caution">
    <text evidence="2">The sequence shown here is derived from an EMBL/GenBank/DDBJ whole genome shotgun (WGS) entry which is preliminary data.</text>
</comment>
<keyword evidence="3" id="KW-1185">Reference proteome</keyword>
<gene>
    <name evidence="2" type="ORF">FF38_13250</name>
</gene>
<feature type="transmembrane region" description="Helical" evidence="1">
    <location>
        <begin position="12"/>
        <end position="33"/>
    </location>
</feature>
<keyword evidence="1" id="KW-0472">Membrane</keyword>
<evidence type="ECO:0000313" key="3">
    <source>
        <dbReference type="Proteomes" id="UP000037069"/>
    </source>
</evidence>
<feature type="transmembrane region" description="Helical" evidence="1">
    <location>
        <begin position="60"/>
        <end position="84"/>
    </location>
</feature>
<keyword evidence="1" id="KW-0812">Transmembrane</keyword>
<name>A0A0L0CP93_LUCCU</name>
<accession>A0A0L0CP93</accession>
<protein>
    <submittedName>
        <fullName evidence="2">Uncharacterized protein</fullName>
    </submittedName>
</protein>
<keyword evidence="1" id="KW-1133">Transmembrane helix</keyword>
<evidence type="ECO:0000256" key="1">
    <source>
        <dbReference type="SAM" id="Phobius"/>
    </source>
</evidence>
<dbReference type="AlphaFoldDB" id="A0A0L0CP93"/>
<dbReference type="Proteomes" id="UP000037069">
    <property type="component" value="Unassembled WGS sequence"/>
</dbReference>
<sequence>MNTQHLSNNSVLLTICSAMAILSLKIALKLNIFKQFIVPTSLLAKFITEFKSKKVFSNSLVYPLATPVEGGFAGLFDFILLIYLDQMSVRGFRNLGSFVVTKYSQICCDDAVRYFWFNTNSTRYFFSGTARGNNDGNNEKKEETRRMILI</sequence>
<proteinExistence type="predicted"/>
<evidence type="ECO:0000313" key="2">
    <source>
        <dbReference type="EMBL" id="KNC33264.1"/>
    </source>
</evidence>
<reference evidence="2 3" key="1">
    <citation type="journal article" date="2015" name="Nat. Commun.">
        <title>Lucilia cuprina genome unlocks parasitic fly biology to underpin future interventions.</title>
        <authorList>
            <person name="Anstead C.A."/>
            <person name="Korhonen P.K."/>
            <person name="Young N.D."/>
            <person name="Hall R.S."/>
            <person name="Jex A.R."/>
            <person name="Murali S.C."/>
            <person name="Hughes D.S."/>
            <person name="Lee S.F."/>
            <person name="Perry T."/>
            <person name="Stroehlein A.J."/>
            <person name="Ansell B.R."/>
            <person name="Breugelmans B."/>
            <person name="Hofmann A."/>
            <person name="Qu J."/>
            <person name="Dugan S."/>
            <person name="Lee S.L."/>
            <person name="Chao H."/>
            <person name="Dinh H."/>
            <person name="Han Y."/>
            <person name="Doddapaneni H.V."/>
            <person name="Worley K.C."/>
            <person name="Muzny D.M."/>
            <person name="Ioannidis P."/>
            <person name="Waterhouse R.M."/>
            <person name="Zdobnov E.M."/>
            <person name="James P.J."/>
            <person name="Bagnall N.H."/>
            <person name="Kotze A.C."/>
            <person name="Gibbs R.A."/>
            <person name="Richards S."/>
            <person name="Batterham P."/>
            <person name="Gasser R.B."/>
        </authorList>
    </citation>
    <scope>NUCLEOTIDE SEQUENCE [LARGE SCALE GENOMIC DNA]</scope>
    <source>
        <strain evidence="2 3">LS</strain>
        <tissue evidence="2">Full body</tissue>
    </source>
</reference>
<dbReference type="EMBL" id="JRES01000209">
    <property type="protein sequence ID" value="KNC33264.1"/>
    <property type="molecule type" value="Genomic_DNA"/>
</dbReference>